<evidence type="ECO:0000313" key="16">
    <source>
        <dbReference type="EMBL" id="TLD92209.1"/>
    </source>
</evidence>
<evidence type="ECO:0000256" key="1">
    <source>
        <dbReference type="ARBA" id="ARBA00001966"/>
    </source>
</evidence>
<dbReference type="Gene3D" id="3.30.1330.90">
    <property type="entry name" value="D-3-phosphoglycerate dehydrogenase, domain 3"/>
    <property type="match status" value="1"/>
</dbReference>
<keyword evidence="17" id="KW-1185">Reference proteome</keyword>
<dbReference type="EMBL" id="JRMP02000022">
    <property type="protein sequence ID" value="TLD92209.1"/>
    <property type="molecule type" value="Genomic_DNA"/>
</dbReference>
<evidence type="ECO:0000256" key="11">
    <source>
        <dbReference type="ARBA" id="ARBA00049406"/>
    </source>
</evidence>
<dbReference type="GO" id="GO:0006094">
    <property type="term" value="P:gluconeogenesis"/>
    <property type="evidence" value="ECO:0007669"/>
    <property type="project" value="UniProtKB-KW"/>
</dbReference>
<dbReference type="GO" id="GO:0003941">
    <property type="term" value="F:L-serine ammonia-lyase activity"/>
    <property type="evidence" value="ECO:0007669"/>
    <property type="project" value="UniProtKB-EC"/>
</dbReference>
<dbReference type="InterPro" id="IPR004644">
    <property type="entry name" value="Fe-S_L-Ser_mono"/>
</dbReference>
<dbReference type="NCBIfam" id="TIGR00720">
    <property type="entry name" value="sda_mono"/>
    <property type="match status" value="1"/>
</dbReference>
<reference evidence="16 17" key="2">
    <citation type="journal article" date="2016" name="Infect. Immun.">
        <title>Helicobacter saguini, a Novel Helicobacter Isolated from Cotton-Top Tamarins with Ulcerative Colitis, Has Proinflammatory Properties and Induces Typhlocolitis and Dysplasia in Gnotobiotic IL-10-/- Mice.</title>
        <authorList>
            <person name="Shen Z."/>
            <person name="Mannion A."/>
            <person name="Whary M.T."/>
            <person name="Muthupalani S."/>
            <person name="Sheh A."/>
            <person name="Feng Y."/>
            <person name="Gong G."/>
            <person name="Vandamme P."/>
            <person name="Holcombe H.R."/>
            <person name="Paster B.J."/>
            <person name="Fox J.G."/>
        </authorList>
    </citation>
    <scope>NUCLEOTIDE SEQUENCE [LARGE SCALE GENOMIC DNA]</scope>
    <source>
        <strain evidence="16 17">MIT 97-6194</strain>
    </source>
</reference>
<protein>
    <recommendedName>
        <fullName evidence="4">L-serine ammonia-lyase</fullName>
        <ecNumber evidence="4">4.3.1.17</ecNumber>
    </recommendedName>
</protein>
<evidence type="ECO:0000256" key="6">
    <source>
        <dbReference type="ARBA" id="ARBA00022485"/>
    </source>
</evidence>
<feature type="domain" description="Serine dehydratase-like alpha subunit" evidence="13">
    <location>
        <begin position="223"/>
        <end position="483"/>
    </location>
</feature>
<keyword evidence="6" id="KW-0004">4Fe-4S</keyword>
<reference evidence="16" key="3">
    <citation type="submission" date="2018-04" db="EMBL/GenBank/DDBJ databases">
        <authorList>
            <person name="Sheh A."/>
            <person name="Shen Z."/>
            <person name="Mannion A.J."/>
            <person name="Fox J.G."/>
        </authorList>
    </citation>
    <scope>NUCLEOTIDE SEQUENCE</scope>
    <source>
        <strain evidence="16">MIT 97-6194</strain>
    </source>
</reference>
<comment type="caution">
    <text evidence="16">The sequence shown here is derived from an EMBL/GenBank/DDBJ whole genome shotgun (WGS) entry which is preliminary data.</text>
</comment>
<dbReference type="EMBL" id="QBIU01000001">
    <property type="protein sequence ID" value="MWV68939.1"/>
    <property type="molecule type" value="Genomic_DNA"/>
</dbReference>
<dbReference type="Proteomes" id="UP000029714">
    <property type="component" value="Unassembled WGS sequence"/>
</dbReference>
<comment type="pathway">
    <text evidence="2">Carbohydrate biosynthesis; gluconeogenesis.</text>
</comment>
<gene>
    <name evidence="15" type="ORF">DCO61_02575</name>
    <name evidence="16" type="ORF">LS64_010695</name>
</gene>
<dbReference type="GO" id="GO:0051539">
    <property type="term" value="F:4 iron, 4 sulfur cluster binding"/>
    <property type="evidence" value="ECO:0007669"/>
    <property type="project" value="UniProtKB-KW"/>
</dbReference>
<evidence type="ECO:0000256" key="9">
    <source>
        <dbReference type="ARBA" id="ARBA00023014"/>
    </source>
</evidence>
<keyword evidence="10 16" id="KW-0456">Lyase</keyword>
<evidence type="ECO:0000256" key="7">
    <source>
        <dbReference type="ARBA" id="ARBA00022723"/>
    </source>
</evidence>
<dbReference type="AlphaFoldDB" id="A0A347VIK7"/>
<keyword evidence="9" id="KW-0411">Iron-sulfur</keyword>
<evidence type="ECO:0000256" key="3">
    <source>
        <dbReference type="ARBA" id="ARBA00008636"/>
    </source>
</evidence>
<organism evidence="16 17">
    <name type="scientific">Helicobacter saguini</name>
    <dbReference type="NCBI Taxonomy" id="1548018"/>
    <lineage>
        <taxon>Bacteria</taxon>
        <taxon>Pseudomonadati</taxon>
        <taxon>Campylobacterota</taxon>
        <taxon>Epsilonproteobacteria</taxon>
        <taxon>Campylobacterales</taxon>
        <taxon>Helicobacteraceae</taxon>
        <taxon>Helicobacter</taxon>
    </lineage>
</organism>
<evidence type="ECO:0000256" key="10">
    <source>
        <dbReference type="ARBA" id="ARBA00023239"/>
    </source>
</evidence>
<dbReference type="InterPro" id="IPR005131">
    <property type="entry name" value="Ser_deHydtase_bsu"/>
</dbReference>
<evidence type="ECO:0000313" key="17">
    <source>
        <dbReference type="Proteomes" id="UP000029714"/>
    </source>
</evidence>
<dbReference type="PANTHER" id="PTHR30182:SF1">
    <property type="entry name" value="L-SERINE DEHYDRATASE 1"/>
    <property type="match status" value="1"/>
</dbReference>
<dbReference type="RefSeq" id="WP_034573083.1">
    <property type="nucleotide sequence ID" value="NZ_JRMP02000022.1"/>
</dbReference>
<feature type="region of interest" description="Disordered" evidence="12">
    <location>
        <begin position="39"/>
        <end position="68"/>
    </location>
</feature>
<evidence type="ECO:0000256" key="4">
    <source>
        <dbReference type="ARBA" id="ARBA00012093"/>
    </source>
</evidence>
<keyword evidence="7" id="KW-0479">Metal-binding</keyword>
<evidence type="ECO:0000256" key="5">
    <source>
        <dbReference type="ARBA" id="ARBA00022432"/>
    </source>
</evidence>
<evidence type="ECO:0000259" key="14">
    <source>
        <dbReference type="Pfam" id="PF03315"/>
    </source>
</evidence>
<evidence type="ECO:0000256" key="12">
    <source>
        <dbReference type="SAM" id="MobiDB-lite"/>
    </source>
</evidence>
<evidence type="ECO:0000313" key="18">
    <source>
        <dbReference type="Proteomes" id="UP000477070"/>
    </source>
</evidence>
<evidence type="ECO:0000256" key="8">
    <source>
        <dbReference type="ARBA" id="ARBA00023004"/>
    </source>
</evidence>
<comment type="catalytic activity">
    <reaction evidence="11">
        <text>L-serine = pyruvate + NH4(+)</text>
        <dbReference type="Rhea" id="RHEA:19169"/>
        <dbReference type="ChEBI" id="CHEBI:15361"/>
        <dbReference type="ChEBI" id="CHEBI:28938"/>
        <dbReference type="ChEBI" id="CHEBI:33384"/>
        <dbReference type="EC" id="4.3.1.17"/>
    </reaction>
</comment>
<dbReference type="InterPro" id="IPR051318">
    <property type="entry name" value="Fe-S_L-Ser"/>
</dbReference>
<sequence>MSNLSIFKIGVGPSSSHTLGPLVASNMFCEKLQGTSNIESKATDSKQNIESNSQDSKIDSKDSTQKDSKNIESKLAKVAKIRINLYGSLSLTGRGHLTDKAILWGLSNLHPRELNAKIQQEVNDNALNNHKLNLCGQKEIPFDYDKDLIFHDTNLPLHENGMEIIALDSKGEVIESQVYYSVGGGFVKTKEEMESGTDSNKAKKVDMEINDATKALYLCDEMGIDLARLSLEYEKQFHDEKYIRDYCLEIWAVMQEVYQNGIKPKENTLPGVLHLHRRAPGLFERVKATTDPMGIIDFISLYAISIAEENASGAKVVTAPTNGACAVIPAVMLYLKNHTIGFNDDKAIDFLLSAMLIGSFYKKNASISGAEAGCQAEIGSASSMAAAAMASVLGSDARKACNAAEMAMEHHLGLTCDPVGGLVQIPCIERNAFGAIKAISAARMAMTRKSTPVVSLDEVIKTMYQTGKDMNAKYRETSLGGLAKTLSSVC</sequence>
<comment type="cofactor">
    <cofactor evidence="1">
        <name>[4Fe-4S] cluster</name>
        <dbReference type="ChEBI" id="CHEBI:49883"/>
    </cofactor>
</comment>
<comment type="similarity">
    <text evidence="3">Belongs to the iron-sulfur dependent L-serine dehydratase family.</text>
</comment>
<feature type="compositionally biased region" description="Basic and acidic residues" evidence="12">
    <location>
        <begin position="56"/>
        <end position="68"/>
    </location>
</feature>
<evidence type="ECO:0000313" key="15">
    <source>
        <dbReference type="EMBL" id="MWV68939.1"/>
    </source>
</evidence>
<dbReference type="Proteomes" id="UP000477070">
    <property type="component" value="Unassembled WGS sequence"/>
</dbReference>
<dbReference type="InterPro" id="IPR005130">
    <property type="entry name" value="Ser_deHydtase-like_asu"/>
</dbReference>
<feature type="domain" description="Serine dehydratase beta chain" evidence="14">
    <location>
        <begin position="3"/>
        <end position="191"/>
    </location>
</feature>
<accession>A0A347VIK7</accession>
<dbReference type="EC" id="4.3.1.17" evidence="4"/>
<evidence type="ECO:0000259" key="13">
    <source>
        <dbReference type="Pfam" id="PF03313"/>
    </source>
</evidence>
<reference evidence="15 18" key="4">
    <citation type="submission" date="2019-12" db="EMBL/GenBank/DDBJ databases">
        <title>Multi-Generational Helicobacter saguini Isolates.</title>
        <authorList>
            <person name="Mannion A."/>
            <person name="Shen Z."/>
            <person name="Fox J.G."/>
        </authorList>
    </citation>
    <scope>NUCLEOTIDE SEQUENCE [LARGE SCALE GENOMIC DNA]</scope>
    <source>
        <strain evidence="15">16-048</strain>
        <strain evidence="18">16-048 (F4)</strain>
    </source>
</reference>
<reference evidence="16 17" key="1">
    <citation type="journal article" date="2014" name="Genome Announc.">
        <title>Draft genome sequences of eight enterohepatic helicobacter species isolated from both laboratory and wild rodents.</title>
        <authorList>
            <person name="Sheh A."/>
            <person name="Shen Z."/>
            <person name="Fox J.G."/>
        </authorList>
    </citation>
    <scope>NUCLEOTIDE SEQUENCE [LARGE SCALE GENOMIC DNA]</scope>
    <source>
        <strain evidence="16 17">MIT 97-6194</strain>
    </source>
</reference>
<dbReference type="Pfam" id="PF03313">
    <property type="entry name" value="SDH_alpha"/>
    <property type="match status" value="1"/>
</dbReference>
<evidence type="ECO:0000256" key="2">
    <source>
        <dbReference type="ARBA" id="ARBA00004742"/>
    </source>
</evidence>
<dbReference type="OrthoDB" id="9805537at2"/>
<dbReference type="Pfam" id="PF03315">
    <property type="entry name" value="SDH_beta"/>
    <property type="match status" value="1"/>
</dbReference>
<feature type="compositionally biased region" description="Polar residues" evidence="12">
    <location>
        <begin position="39"/>
        <end position="55"/>
    </location>
</feature>
<keyword evidence="8" id="KW-0408">Iron</keyword>
<keyword evidence="5" id="KW-0312">Gluconeogenesis</keyword>
<dbReference type="InterPro" id="IPR029009">
    <property type="entry name" value="ASB_dom_sf"/>
</dbReference>
<name>A0A347VIK7_9HELI</name>
<proteinExistence type="inferred from homology"/>
<dbReference type="SUPFAM" id="SSF143548">
    <property type="entry name" value="Serine metabolism enzymes domain"/>
    <property type="match status" value="1"/>
</dbReference>
<dbReference type="GO" id="GO:0046872">
    <property type="term" value="F:metal ion binding"/>
    <property type="evidence" value="ECO:0007669"/>
    <property type="project" value="UniProtKB-KW"/>
</dbReference>
<dbReference type="PANTHER" id="PTHR30182">
    <property type="entry name" value="L-SERINE DEHYDRATASE"/>
    <property type="match status" value="1"/>
</dbReference>